<accession>A9PJ67</accession>
<dbReference type="EMBL" id="EF148449">
    <property type="protein sequence ID" value="ABK96420.1"/>
    <property type="molecule type" value="mRNA"/>
</dbReference>
<organism evidence="1">
    <name type="scientific">Populus trichocarpa x Populus deltoides</name>
    <dbReference type="NCBI Taxonomy" id="3695"/>
    <lineage>
        <taxon>Eukaryota</taxon>
        <taxon>Viridiplantae</taxon>
        <taxon>Streptophyta</taxon>
        <taxon>Embryophyta</taxon>
        <taxon>Tracheophyta</taxon>
        <taxon>Spermatophyta</taxon>
        <taxon>Magnoliopsida</taxon>
        <taxon>eudicotyledons</taxon>
        <taxon>Gunneridae</taxon>
        <taxon>Pentapetalae</taxon>
        <taxon>rosids</taxon>
        <taxon>fabids</taxon>
        <taxon>Malpighiales</taxon>
        <taxon>Salicaceae</taxon>
        <taxon>Saliceae</taxon>
        <taxon>Populus</taxon>
    </lineage>
</organism>
<name>A9PJ67_9ROSI</name>
<sequence length="34" mass="3747">MGYRGPPIRPLPPNSGLWWAKMSLSLVRKGVPGQ</sequence>
<dbReference type="AlphaFoldDB" id="A9PJ67"/>
<proteinExistence type="evidence at transcript level"/>
<protein>
    <submittedName>
        <fullName evidence="1">Uncharacterized protein</fullName>
    </submittedName>
</protein>
<reference evidence="1" key="1">
    <citation type="journal article" date="2008" name="BMC Genomics">
        <title>Analysis of 4,664 high-quality sequence-finished poplar full-length cDNA clones and their utility for the discovery of genes responding to insect feeding.</title>
        <authorList>
            <person name="Ralph S.G."/>
            <person name="Chun H.J."/>
            <person name="Cooper D."/>
            <person name="Kirkpatrick R."/>
            <person name="Kolosova N."/>
            <person name="Gunter L."/>
            <person name="Tuskan G.A."/>
            <person name="Douglas C.J."/>
            <person name="Holt R.A."/>
            <person name="Jones S.J."/>
            <person name="Marra M.A."/>
            <person name="Bohlmann J."/>
        </authorList>
    </citation>
    <scope>NUCLEOTIDE SEQUENCE</scope>
    <source>
        <tissue evidence="1">Sapling trees one metre in height and grown under greenhouse conditions were exposed to continuous feeding by Malacosoma disstria Hubner</tissue>
    </source>
</reference>
<evidence type="ECO:0000313" key="1">
    <source>
        <dbReference type="EMBL" id="ABK96420.1"/>
    </source>
</evidence>